<keyword evidence="3" id="KW-0449">Lipoprotein</keyword>
<evidence type="ECO:0000313" key="4">
    <source>
        <dbReference type="Proteomes" id="UP001596494"/>
    </source>
</evidence>
<dbReference type="RefSeq" id="WP_289216774.1">
    <property type="nucleotide sequence ID" value="NZ_JAPVRC010000008.1"/>
</dbReference>
<keyword evidence="2" id="KW-0732">Signal</keyword>
<dbReference type="Pfam" id="PF09580">
    <property type="entry name" value="Spore_YhcN_YlaJ"/>
    <property type="match status" value="1"/>
</dbReference>
<organism evidence="3 4">
    <name type="scientific">Halobacillus campisalis</name>
    <dbReference type="NCBI Taxonomy" id="435909"/>
    <lineage>
        <taxon>Bacteria</taxon>
        <taxon>Bacillati</taxon>
        <taxon>Bacillota</taxon>
        <taxon>Bacilli</taxon>
        <taxon>Bacillales</taxon>
        <taxon>Bacillaceae</taxon>
        <taxon>Halobacillus</taxon>
    </lineage>
</organism>
<dbReference type="NCBIfam" id="TIGR02898">
    <property type="entry name" value="spore_YhcN_YlaJ"/>
    <property type="match status" value="1"/>
</dbReference>
<evidence type="ECO:0000256" key="2">
    <source>
        <dbReference type="SAM" id="SignalP"/>
    </source>
</evidence>
<feature type="signal peptide" evidence="2">
    <location>
        <begin position="1"/>
        <end position="22"/>
    </location>
</feature>
<accession>A0ABW2K1T5</accession>
<dbReference type="EMBL" id="JBHTBY010000003">
    <property type="protein sequence ID" value="MFC7320121.1"/>
    <property type="molecule type" value="Genomic_DNA"/>
</dbReference>
<name>A0ABW2K1T5_9BACI</name>
<dbReference type="PROSITE" id="PS51257">
    <property type="entry name" value="PROKAR_LIPOPROTEIN"/>
    <property type="match status" value="1"/>
</dbReference>
<feature type="chain" id="PRO_5045182006" evidence="2">
    <location>
        <begin position="23"/>
        <end position="183"/>
    </location>
</feature>
<evidence type="ECO:0000313" key="3">
    <source>
        <dbReference type="EMBL" id="MFC7320121.1"/>
    </source>
</evidence>
<dbReference type="InterPro" id="IPR019076">
    <property type="entry name" value="Spore_lipoprot_YhcN/YlaJ-like"/>
</dbReference>
<reference evidence="4" key="1">
    <citation type="journal article" date="2019" name="Int. J. Syst. Evol. Microbiol.">
        <title>The Global Catalogue of Microorganisms (GCM) 10K type strain sequencing project: providing services to taxonomists for standard genome sequencing and annotation.</title>
        <authorList>
            <consortium name="The Broad Institute Genomics Platform"/>
            <consortium name="The Broad Institute Genome Sequencing Center for Infectious Disease"/>
            <person name="Wu L."/>
            <person name="Ma J."/>
        </authorList>
    </citation>
    <scope>NUCLEOTIDE SEQUENCE [LARGE SCALE GENOMIC DNA]</scope>
    <source>
        <strain evidence="4">CCUG 73951</strain>
    </source>
</reference>
<sequence>MKTKIKAVMFGLLAAFTLTACQAEQESSPNDGNYDGVENTRFERTADQDNSESTNNNQYDNDRGMRHNTNYHVAEKAADRIAKDVDGVKDAYVLKTRDNAYVAAVLNNQNGDSEEVSDKAEEQITKIVKDSDQDIENVYITTNPDFVDLSNQYAEDVEEGEPVEGFFREFGEMVDRVFPNENS</sequence>
<evidence type="ECO:0000256" key="1">
    <source>
        <dbReference type="SAM" id="MobiDB-lite"/>
    </source>
</evidence>
<protein>
    <submittedName>
        <fullName evidence="3">YhcN/YlaJ family sporulation lipoprotein</fullName>
    </submittedName>
</protein>
<keyword evidence="4" id="KW-1185">Reference proteome</keyword>
<proteinExistence type="predicted"/>
<comment type="caution">
    <text evidence="3">The sequence shown here is derived from an EMBL/GenBank/DDBJ whole genome shotgun (WGS) entry which is preliminary data.</text>
</comment>
<gene>
    <name evidence="3" type="ORF">ACFQMN_04465</name>
</gene>
<dbReference type="InterPro" id="IPR014247">
    <property type="entry name" value="Spore_lipoprot_YhcN/YlaJ"/>
</dbReference>
<dbReference type="Proteomes" id="UP001596494">
    <property type="component" value="Unassembled WGS sequence"/>
</dbReference>
<feature type="region of interest" description="Disordered" evidence="1">
    <location>
        <begin position="43"/>
        <end position="66"/>
    </location>
</feature>